<dbReference type="Pfam" id="PF08241">
    <property type="entry name" value="Methyltransf_11"/>
    <property type="match status" value="1"/>
</dbReference>
<dbReference type="InterPro" id="IPR052356">
    <property type="entry name" value="Thiol_S-MT"/>
</dbReference>
<feature type="domain" description="Methyltransferase type 11" evidence="1">
    <location>
        <begin position="114"/>
        <end position="164"/>
    </location>
</feature>
<evidence type="ECO:0000259" key="1">
    <source>
        <dbReference type="Pfam" id="PF08241"/>
    </source>
</evidence>
<protein>
    <submittedName>
        <fullName evidence="3">Methyltransferase-like protein 7A isoform X2</fullName>
    </submittedName>
</protein>
<dbReference type="Proteomes" id="UP000515123">
    <property type="component" value="Linkage group 2"/>
</dbReference>
<reference evidence="2" key="1">
    <citation type="journal article" date="2015" name="Nat. Genet.">
        <title>The pineapple genome and the evolution of CAM photosynthesis.</title>
        <authorList>
            <person name="Ming R."/>
            <person name="VanBuren R."/>
            <person name="Wai C.M."/>
            <person name="Tang H."/>
            <person name="Schatz M.C."/>
            <person name="Bowers J.E."/>
            <person name="Lyons E."/>
            <person name="Wang M.L."/>
            <person name="Chen J."/>
            <person name="Biggers E."/>
            <person name="Zhang J."/>
            <person name="Huang L."/>
            <person name="Zhang L."/>
            <person name="Miao W."/>
            <person name="Zhang J."/>
            <person name="Ye Z."/>
            <person name="Miao C."/>
            <person name="Lin Z."/>
            <person name="Wang H."/>
            <person name="Zhou H."/>
            <person name="Yim W.C."/>
            <person name="Priest H.D."/>
            <person name="Zheng C."/>
            <person name="Woodhouse M."/>
            <person name="Edger P.P."/>
            <person name="Guyot R."/>
            <person name="Guo H.B."/>
            <person name="Guo H."/>
            <person name="Zheng G."/>
            <person name="Singh R."/>
            <person name="Sharma A."/>
            <person name="Min X."/>
            <person name="Zheng Y."/>
            <person name="Lee H."/>
            <person name="Gurtowski J."/>
            <person name="Sedlazeck F.J."/>
            <person name="Harkess A."/>
            <person name="McKain M.R."/>
            <person name="Liao Z."/>
            <person name="Fang J."/>
            <person name="Liu J."/>
            <person name="Zhang X."/>
            <person name="Zhang Q."/>
            <person name="Hu W."/>
            <person name="Qin Y."/>
            <person name="Wang K."/>
            <person name="Chen L.Y."/>
            <person name="Shirley N."/>
            <person name="Lin Y.R."/>
            <person name="Liu L.Y."/>
            <person name="Hernandez A.G."/>
            <person name="Wright C.L."/>
            <person name="Bulone V."/>
            <person name="Tuskan G.A."/>
            <person name="Heath K."/>
            <person name="Zee F."/>
            <person name="Moore P.H."/>
            <person name="Sunkar R."/>
            <person name="Leebens-Mack J.H."/>
            <person name="Mockler T."/>
            <person name="Bennetzen J.L."/>
            <person name="Freeling M."/>
            <person name="Sankoff D."/>
            <person name="Paterson A.H."/>
            <person name="Zhu X."/>
            <person name="Yang X."/>
            <person name="Smith J.A."/>
            <person name="Cushman J.C."/>
            <person name="Paull R.E."/>
            <person name="Yu Q."/>
        </authorList>
    </citation>
    <scope>NUCLEOTIDE SEQUENCE [LARGE SCALE GENOMIC DNA]</scope>
    <source>
        <strain evidence="2">cv. F153</strain>
    </source>
</reference>
<accession>A0A6P5EBH6</accession>
<evidence type="ECO:0000313" key="2">
    <source>
        <dbReference type="Proteomes" id="UP000515123"/>
    </source>
</evidence>
<name>A0A6P5EBH6_ANACO</name>
<proteinExistence type="predicted"/>
<dbReference type="GeneID" id="109704259"/>
<dbReference type="PANTHER" id="PTHR45036">
    <property type="entry name" value="METHYLTRANSFERASE LIKE 7B"/>
    <property type="match status" value="1"/>
</dbReference>
<dbReference type="Gene3D" id="3.40.50.150">
    <property type="entry name" value="Vaccinia Virus protein VP39"/>
    <property type="match status" value="1"/>
</dbReference>
<dbReference type="SUPFAM" id="SSF53335">
    <property type="entry name" value="S-adenosyl-L-methionine-dependent methyltransferases"/>
    <property type="match status" value="1"/>
</dbReference>
<gene>
    <name evidence="3" type="primary">LOC109704259</name>
</gene>
<dbReference type="OrthoDB" id="416496at2759"/>
<reference evidence="3" key="2">
    <citation type="submission" date="2025-08" db="UniProtKB">
        <authorList>
            <consortium name="RefSeq"/>
        </authorList>
    </citation>
    <scope>IDENTIFICATION</scope>
    <source>
        <tissue evidence="3">Leaf</tissue>
    </source>
</reference>
<dbReference type="InterPro" id="IPR013216">
    <property type="entry name" value="Methyltransf_11"/>
</dbReference>
<dbReference type="AlphaFoldDB" id="A0A6P5EBH6"/>
<dbReference type="InterPro" id="IPR029063">
    <property type="entry name" value="SAM-dependent_MTases_sf"/>
</dbReference>
<dbReference type="GO" id="GO:0008757">
    <property type="term" value="F:S-adenosylmethionine-dependent methyltransferase activity"/>
    <property type="evidence" value="ECO:0007669"/>
    <property type="project" value="InterPro"/>
</dbReference>
<dbReference type="RefSeq" id="XP_020080616.1">
    <property type="nucleotide sequence ID" value="XM_020225027.1"/>
</dbReference>
<dbReference type="CDD" id="cd02440">
    <property type="entry name" value="AdoMet_MTases"/>
    <property type="match status" value="1"/>
</dbReference>
<evidence type="ECO:0000313" key="3">
    <source>
        <dbReference type="RefSeq" id="XP_020080616.1"/>
    </source>
</evidence>
<keyword evidence="2" id="KW-1185">Reference proteome</keyword>
<dbReference type="PANTHER" id="PTHR45036:SF1">
    <property type="entry name" value="METHYLTRANSFERASE LIKE 7A"/>
    <property type="match status" value="1"/>
</dbReference>
<organism evidence="2 3">
    <name type="scientific">Ananas comosus</name>
    <name type="common">Pineapple</name>
    <name type="synonym">Ananas ananas</name>
    <dbReference type="NCBI Taxonomy" id="4615"/>
    <lineage>
        <taxon>Eukaryota</taxon>
        <taxon>Viridiplantae</taxon>
        <taxon>Streptophyta</taxon>
        <taxon>Embryophyta</taxon>
        <taxon>Tracheophyta</taxon>
        <taxon>Spermatophyta</taxon>
        <taxon>Magnoliopsida</taxon>
        <taxon>Liliopsida</taxon>
        <taxon>Poales</taxon>
        <taxon>Bromeliaceae</taxon>
        <taxon>Bromelioideae</taxon>
        <taxon>Ananas</taxon>
    </lineage>
</organism>
<sequence length="235" mass="25215">MQCLSGAAALPPTVNSLLFIRPSPPPPRTLTLAVTLNDGEPSRSEPRVLSCCSCGRRTGLLGAAAAAPLLPITTFAAPVASSSDPTVVMERLRPPRPDWYEEFYAQAMEEGMRSYEAEVAEALPVRENTMDAVIGTLVLCSVKDVDTALREVKRVLKPGGLYVFIEHVAARDGSLLRFVQGTLDPLQQFVADGCHLTRQTGKQISDAGFSSIDLKTAFLSSVSLISPHVYGIACK</sequence>